<dbReference type="CDD" id="cd01185">
    <property type="entry name" value="INTN1_C_like"/>
    <property type="match status" value="1"/>
</dbReference>
<comment type="similarity">
    <text evidence="1">Belongs to the 'phage' integrase family.</text>
</comment>
<dbReference type="EMBL" id="CABWMV010000003">
    <property type="protein sequence ID" value="VXC43957.1"/>
    <property type="molecule type" value="Genomic_DNA"/>
</dbReference>
<dbReference type="PROSITE" id="PS51898">
    <property type="entry name" value="TYR_RECOMBINASE"/>
    <property type="match status" value="1"/>
</dbReference>
<evidence type="ECO:0000256" key="3">
    <source>
        <dbReference type="ARBA" id="ARBA00023172"/>
    </source>
</evidence>
<accession>A0A653YN43</accession>
<dbReference type="RefSeq" id="WP_159333241.1">
    <property type="nucleotide sequence ID" value="NZ_LR733857.1"/>
</dbReference>
<dbReference type="InterPro" id="IPR050090">
    <property type="entry name" value="Tyrosine_recombinase_XerCD"/>
</dbReference>
<evidence type="ECO:0000313" key="5">
    <source>
        <dbReference type="EMBL" id="VXC43957.1"/>
    </source>
</evidence>
<evidence type="ECO:0000313" key="6">
    <source>
        <dbReference type="Proteomes" id="UP000432350"/>
    </source>
</evidence>
<dbReference type="Gene3D" id="1.10.443.10">
    <property type="entry name" value="Intergrase catalytic core"/>
    <property type="match status" value="1"/>
</dbReference>
<dbReference type="AlphaFoldDB" id="A0A653YN43"/>
<evidence type="ECO:0000256" key="2">
    <source>
        <dbReference type="ARBA" id="ARBA00023125"/>
    </source>
</evidence>
<dbReference type="PANTHER" id="PTHR30349:SF64">
    <property type="entry name" value="PROPHAGE INTEGRASE INTD-RELATED"/>
    <property type="match status" value="1"/>
</dbReference>
<dbReference type="Gene3D" id="1.10.150.130">
    <property type="match status" value="1"/>
</dbReference>
<dbReference type="GO" id="GO:0015074">
    <property type="term" value="P:DNA integration"/>
    <property type="evidence" value="ECO:0007669"/>
    <property type="project" value="InterPro"/>
</dbReference>
<proteinExistence type="inferred from homology"/>
<name>A0A653YN43_SPHMU</name>
<dbReference type="InterPro" id="IPR025269">
    <property type="entry name" value="SAM-like_dom"/>
</dbReference>
<gene>
    <name evidence="5" type="ORF">SPHINGO8BC_110232</name>
</gene>
<dbReference type="Proteomes" id="UP000432350">
    <property type="component" value="Unassembled WGS sequence"/>
</dbReference>
<protein>
    <submittedName>
        <fullName evidence="5">Integrase</fullName>
    </submittedName>
</protein>
<sequence>MEENINIRYYVAMDSRVGAKGLSTVYIRFWEGDVKTDFNTTIKWPKSLLDGKNQLLLPRYDGDPDVDAYNARLKHIKTIINKMTTKAYVDDYSIRLNQIIESITNNKVFVNFYLFMTEEIRDRYKSKEISYETYRKHKSSLQRFTEFWGSEYIPMAEITKDKISKFDAYHKSKDKMHNTISAYHKDIKTYINRAVDKRIIKENPYKDFKFNFVAGDREALEQEDVTALMVLYEENLLRPDHHEILKRILFSCLTGVRISDTHRLKKNNIRDRRLVFRPKKGERFGKLMKVPLNDYAYDLVKDAEDFLFKSYSDDFINETFKIIAARAQIDKHLTYHSTRDTFGTIYIELGGDPFSLKELMGHTNIATTQLYVKMAARKKKSLVQNFNSLIPKK</sequence>
<organism evidence="5 6">
    <name type="scientific">Sphingobacterium multivorum</name>
    <dbReference type="NCBI Taxonomy" id="28454"/>
    <lineage>
        <taxon>Bacteria</taxon>
        <taxon>Pseudomonadati</taxon>
        <taxon>Bacteroidota</taxon>
        <taxon>Sphingobacteriia</taxon>
        <taxon>Sphingobacteriales</taxon>
        <taxon>Sphingobacteriaceae</taxon>
        <taxon>Sphingobacterium</taxon>
    </lineage>
</organism>
<dbReference type="GO" id="GO:0003677">
    <property type="term" value="F:DNA binding"/>
    <property type="evidence" value="ECO:0007669"/>
    <property type="project" value="UniProtKB-KW"/>
</dbReference>
<dbReference type="Pfam" id="PF13102">
    <property type="entry name" value="Phage_int_SAM_5"/>
    <property type="match status" value="1"/>
</dbReference>
<keyword evidence="2" id="KW-0238">DNA-binding</keyword>
<dbReference type="InterPro" id="IPR011010">
    <property type="entry name" value="DNA_brk_join_enz"/>
</dbReference>
<evidence type="ECO:0000256" key="1">
    <source>
        <dbReference type="ARBA" id="ARBA00008857"/>
    </source>
</evidence>
<dbReference type="InterPro" id="IPR002104">
    <property type="entry name" value="Integrase_catalytic"/>
</dbReference>
<dbReference type="InterPro" id="IPR010998">
    <property type="entry name" value="Integrase_recombinase_N"/>
</dbReference>
<dbReference type="InterPro" id="IPR013762">
    <property type="entry name" value="Integrase-like_cat_sf"/>
</dbReference>
<dbReference type="Pfam" id="PF00589">
    <property type="entry name" value="Phage_integrase"/>
    <property type="match status" value="1"/>
</dbReference>
<keyword evidence="3" id="KW-0233">DNA recombination</keyword>
<dbReference type="GO" id="GO:0006310">
    <property type="term" value="P:DNA recombination"/>
    <property type="evidence" value="ECO:0007669"/>
    <property type="project" value="UniProtKB-KW"/>
</dbReference>
<reference evidence="5 6" key="1">
    <citation type="submission" date="2019-10" db="EMBL/GenBank/DDBJ databases">
        <authorList>
            <person name="Karimi E."/>
        </authorList>
    </citation>
    <scope>NUCLEOTIDE SEQUENCE [LARGE SCALE GENOMIC DNA]</scope>
    <source>
        <strain evidence="5 6">Sphingobacterium sp. 8BC</strain>
    </source>
</reference>
<dbReference type="PANTHER" id="PTHR30349">
    <property type="entry name" value="PHAGE INTEGRASE-RELATED"/>
    <property type="match status" value="1"/>
</dbReference>
<dbReference type="SUPFAM" id="SSF56349">
    <property type="entry name" value="DNA breaking-rejoining enzymes"/>
    <property type="match status" value="1"/>
</dbReference>
<feature type="domain" description="Tyr recombinase" evidence="4">
    <location>
        <begin position="215"/>
        <end position="384"/>
    </location>
</feature>
<evidence type="ECO:0000259" key="4">
    <source>
        <dbReference type="PROSITE" id="PS51898"/>
    </source>
</evidence>